<feature type="signal peptide" evidence="2">
    <location>
        <begin position="1"/>
        <end position="18"/>
    </location>
</feature>
<evidence type="ECO:0008006" key="5">
    <source>
        <dbReference type="Google" id="ProtNLM"/>
    </source>
</evidence>
<gene>
    <name evidence="3" type="ORF">Slin15195_G086190</name>
</gene>
<feature type="chain" id="PRO_5040442641" description="Hydrophobin" evidence="2">
    <location>
        <begin position="19"/>
        <end position="106"/>
    </location>
</feature>
<reference evidence="3" key="1">
    <citation type="submission" date="2022-06" db="EMBL/GenBank/DDBJ databases">
        <title>Complete genome sequences of two strains of the flax pathogen Septoria linicola.</title>
        <authorList>
            <person name="Lapalu N."/>
            <person name="Simon A."/>
            <person name="Demenou B."/>
            <person name="Paumier D."/>
            <person name="Guillot M.-P."/>
            <person name="Gout L."/>
            <person name="Valade R."/>
        </authorList>
    </citation>
    <scope>NUCLEOTIDE SEQUENCE</scope>
    <source>
        <strain evidence="3">SE15195</strain>
    </source>
</reference>
<name>A0A9Q9AZC5_9PEZI</name>
<evidence type="ECO:0000256" key="2">
    <source>
        <dbReference type="SAM" id="SignalP"/>
    </source>
</evidence>
<protein>
    <recommendedName>
        <fullName evidence="5">Hydrophobin</fullName>
    </recommendedName>
</protein>
<accession>A0A9Q9AZC5</accession>
<evidence type="ECO:0000313" key="4">
    <source>
        <dbReference type="Proteomes" id="UP001056384"/>
    </source>
</evidence>
<sequence>MQFSTIFSIFASVAVAAALPAGGSGDSATQQASQCGTGNAVSCCNSANNAEGLLGLGNILGGSCSIQVPVLAGALGNSCNAGNTFCCPTNQDGAINAALPCVPLNV</sequence>
<dbReference type="Proteomes" id="UP001056384">
    <property type="component" value="Chromosome 7"/>
</dbReference>
<organism evidence="3 4">
    <name type="scientific">Septoria linicola</name>
    <dbReference type="NCBI Taxonomy" id="215465"/>
    <lineage>
        <taxon>Eukaryota</taxon>
        <taxon>Fungi</taxon>
        <taxon>Dikarya</taxon>
        <taxon>Ascomycota</taxon>
        <taxon>Pezizomycotina</taxon>
        <taxon>Dothideomycetes</taxon>
        <taxon>Dothideomycetidae</taxon>
        <taxon>Mycosphaerellales</taxon>
        <taxon>Mycosphaerellaceae</taxon>
        <taxon>Septoria</taxon>
    </lineage>
</organism>
<dbReference type="OrthoDB" id="3638996at2759"/>
<dbReference type="SMART" id="SM00075">
    <property type="entry name" value="HYDRO"/>
    <property type="match status" value="1"/>
</dbReference>
<proteinExistence type="predicted"/>
<dbReference type="GO" id="GO:0009277">
    <property type="term" value="C:fungal-type cell wall"/>
    <property type="evidence" value="ECO:0007669"/>
    <property type="project" value="InterPro"/>
</dbReference>
<evidence type="ECO:0000313" key="3">
    <source>
        <dbReference type="EMBL" id="USW55300.1"/>
    </source>
</evidence>
<dbReference type="AlphaFoldDB" id="A0A9Q9AZC5"/>
<dbReference type="GO" id="GO:0005199">
    <property type="term" value="F:structural constituent of cell wall"/>
    <property type="evidence" value="ECO:0007669"/>
    <property type="project" value="InterPro"/>
</dbReference>
<dbReference type="InterPro" id="IPR001338">
    <property type="entry name" value="Class_I_Hydrophobin"/>
</dbReference>
<dbReference type="EMBL" id="CP099424">
    <property type="protein sequence ID" value="USW55300.1"/>
    <property type="molecule type" value="Genomic_DNA"/>
</dbReference>
<keyword evidence="2" id="KW-0732">Signal</keyword>
<keyword evidence="4" id="KW-1185">Reference proteome</keyword>
<evidence type="ECO:0000256" key="1">
    <source>
        <dbReference type="ARBA" id="ARBA00023157"/>
    </source>
</evidence>
<keyword evidence="1" id="KW-1015">Disulfide bond</keyword>